<dbReference type="RefSeq" id="WP_003463685.1">
    <property type="nucleotide sequence ID" value="NZ_HG916826.1"/>
</dbReference>
<dbReference type="AlphaFoldDB" id="W6RKP6"/>
<protein>
    <submittedName>
        <fullName evidence="1">DNA-binding protein</fullName>
    </submittedName>
</protein>
<evidence type="ECO:0000313" key="1">
    <source>
        <dbReference type="EMBL" id="CDM42399.1"/>
    </source>
</evidence>
<dbReference type="EMBL" id="HG916826">
    <property type="protein sequence ID" value="CDM42399.1"/>
    <property type="molecule type" value="Genomic_DNA"/>
</dbReference>
<keyword evidence="1" id="KW-0238">DNA-binding</keyword>
<dbReference type="Proteomes" id="UP000032841">
    <property type="component" value="Chromosome"/>
</dbReference>
<evidence type="ECO:0000313" key="2">
    <source>
        <dbReference type="Proteomes" id="UP000032841"/>
    </source>
</evidence>
<dbReference type="InterPro" id="IPR014926">
    <property type="entry name" value="Phage_D3112_Orf24"/>
</dbReference>
<name>W6RKP6_ECTO5</name>
<gene>
    <name evidence="1" type="ORF">BN5_3857</name>
</gene>
<dbReference type="GO" id="GO:0003677">
    <property type="term" value="F:DNA binding"/>
    <property type="evidence" value="ECO:0007669"/>
    <property type="project" value="UniProtKB-KW"/>
</dbReference>
<dbReference type="eggNOG" id="ENOG502ZTY5">
    <property type="taxonomic scope" value="Bacteria"/>
</dbReference>
<dbReference type="OrthoDB" id="5676847at2"/>
<dbReference type="KEGG" id="ppse:BN5_3857"/>
<reference evidence="1 2" key="1">
    <citation type="submission" date="2013-11" db="EMBL/GenBank/DDBJ databases">
        <title>Complete genome sequence of the cyanide-degrading bacterium Pseudomonas pseudoalcaligenes CECT 5344.</title>
        <authorList>
            <person name="Wibberg D."/>
            <person name="Puehler A."/>
            <person name="Schlueter A."/>
        </authorList>
    </citation>
    <scope>NUCLEOTIDE SEQUENCE [LARGE SCALE GENOMIC DNA]</scope>
    <source>
        <strain evidence="2">CECT 5344</strain>
    </source>
</reference>
<proteinExistence type="predicted"/>
<sequence length="166" mass="18042">MAHPKETRDGVRRAYVFDRQSLEVAAAMHGVSYGTARRWKQQAQAAGDDWDKSQSAQLLAGGGIEDVARQVLSGLVTQFQATMEAVQADQDIKPAAKVQMLASLADAYNKTVSASKRVLPETSALATAMEVLQKLASFIRERFPQHAPAFAEVLEPFGELVARELG</sequence>
<dbReference type="Pfam" id="PF08822">
    <property type="entry name" value="DUF1804"/>
    <property type="match status" value="1"/>
</dbReference>
<organism evidence="1 2">
    <name type="scientific">Ectopseudomonas oleovorans (strain CECT 5344)</name>
    <name type="common">Pseudomonas pseudoalcaligenes</name>
    <dbReference type="NCBI Taxonomy" id="1182590"/>
    <lineage>
        <taxon>Bacteria</taxon>
        <taxon>Pseudomonadati</taxon>
        <taxon>Pseudomonadota</taxon>
        <taxon>Gammaproteobacteria</taxon>
        <taxon>Pseudomonadales</taxon>
        <taxon>Pseudomonadaceae</taxon>
        <taxon>Ectopseudomonas</taxon>
    </lineage>
</organism>
<accession>W6RKP6</accession>
<dbReference type="HOGENOM" id="CLU_1601569_0_0_6"/>